<comment type="caution">
    <text evidence="1">The sequence shown here is derived from an EMBL/GenBank/DDBJ whole genome shotgun (WGS) entry which is preliminary data.</text>
</comment>
<sequence>MFKARLHFNHTIVRTIYAVQQNEFGLTQFLVFDEYSRKWLWMPASEYEPIEEDC</sequence>
<name>A0ABT4GQU4_PAEAL</name>
<dbReference type="EMBL" id="JAMDNP010000001">
    <property type="protein sequence ID" value="MCY9758953.1"/>
    <property type="molecule type" value="Genomic_DNA"/>
</dbReference>
<gene>
    <name evidence="1" type="ORF">M5X12_00055</name>
</gene>
<dbReference type="RefSeq" id="WP_163979971.1">
    <property type="nucleotide sequence ID" value="NZ_JAMDNP010000001.1"/>
</dbReference>
<reference evidence="1 2" key="1">
    <citation type="submission" date="2022-05" db="EMBL/GenBank/DDBJ databases">
        <title>Genome Sequencing of Bee-Associated Microbes.</title>
        <authorList>
            <person name="Dunlap C."/>
        </authorList>
    </citation>
    <scope>NUCLEOTIDE SEQUENCE [LARGE SCALE GENOMIC DNA]</scope>
    <source>
        <strain evidence="1 2">NRRL B-04010</strain>
    </source>
</reference>
<keyword evidence="2" id="KW-1185">Reference proteome</keyword>
<protein>
    <submittedName>
        <fullName evidence="1">Uncharacterized protein</fullName>
    </submittedName>
</protein>
<organism evidence="1 2">
    <name type="scientific">Paenibacillus alvei</name>
    <name type="common">Bacillus alvei</name>
    <dbReference type="NCBI Taxonomy" id="44250"/>
    <lineage>
        <taxon>Bacteria</taxon>
        <taxon>Bacillati</taxon>
        <taxon>Bacillota</taxon>
        <taxon>Bacilli</taxon>
        <taxon>Bacillales</taxon>
        <taxon>Paenibacillaceae</taxon>
        <taxon>Paenibacillus</taxon>
    </lineage>
</organism>
<proteinExistence type="predicted"/>
<accession>A0ABT4GQU4</accession>
<dbReference type="Proteomes" id="UP001527181">
    <property type="component" value="Unassembled WGS sequence"/>
</dbReference>
<evidence type="ECO:0000313" key="1">
    <source>
        <dbReference type="EMBL" id="MCY9758953.1"/>
    </source>
</evidence>
<evidence type="ECO:0000313" key="2">
    <source>
        <dbReference type="Proteomes" id="UP001527181"/>
    </source>
</evidence>